<comment type="caution">
    <text evidence="2">The sequence shown here is derived from an EMBL/GenBank/DDBJ whole genome shotgun (WGS) entry which is preliminary data.</text>
</comment>
<name>A0AAV7EYL1_ARIFI</name>
<keyword evidence="3" id="KW-1185">Reference proteome</keyword>
<sequence>MPPKMKRPGIKRRGTKQMKTPGMNMHRGDYQAQGVTSPVFYHHWGDETKDTKRTTKRYNKDNIIAKICELRRGDNVRGMQLRWGEKGAGEIVAGDWNAGPP</sequence>
<evidence type="ECO:0000313" key="2">
    <source>
        <dbReference type="EMBL" id="KAG9452642.1"/>
    </source>
</evidence>
<proteinExistence type="predicted"/>
<accession>A0AAV7EYL1</accession>
<gene>
    <name evidence="2" type="ORF">H6P81_005546</name>
</gene>
<dbReference type="EMBL" id="JAINDJ010000003">
    <property type="protein sequence ID" value="KAG9452642.1"/>
    <property type="molecule type" value="Genomic_DNA"/>
</dbReference>
<protein>
    <submittedName>
        <fullName evidence="2">Uncharacterized protein</fullName>
    </submittedName>
</protein>
<dbReference type="Proteomes" id="UP000825729">
    <property type="component" value="Unassembled WGS sequence"/>
</dbReference>
<evidence type="ECO:0000256" key="1">
    <source>
        <dbReference type="SAM" id="MobiDB-lite"/>
    </source>
</evidence>
<organism evidence="2 3">
    <name type="scientific">Aristolochia fimbriata</name>
    <name type="common">White veined hardy Dutchman's pipe vine</name>
    <dbReference type="NCBI Taxonomy" id="158543"/>
    <lineage>
        <taxon>Eukaryota</taxon>
        <taxon>Viridiplantae</taxon>
        <taxon>Streptophyta</taxon>
        <taxon>Embryophyta</taxon>
        <taxon>Tracheophyta</taxon>
        <taxon>Spermatophyta</taxon>
        <taxon>Magnoliopsida</taxon>
        <taxon>Magnoliidae</taxon>
        <taxon>Piperales</taxon>
        <taxon>Aristolochiaceae</taxon>
        <taxon>Aristolochia</taxon>
    </lineage>
</organism>
<reference evidence="2 3" key="1">
    <citation type="submission" date="2021-07" db="EMBL/GenBank/DDBJ databases">
        <title>The Aristolochia fimbriata genome: insights into angiosperm evolution, floral development and chemical biosynthesis.</title>
        <authorList>
            <person name="Jiao Y."/>
        </authorList>
    </citation>
    <scope>NUCLEOTIDE SEQUENCE [LARGE SCALE GENOMIC DNA]</scope>
    <source>
        <strain evidence="2">IBCAS-2021</strain>
        <tissue evidence="2">Leaf</tissue>
    </source>
</reference>
<feature type="region of interest" description="Disordered" evidence="1">
    <location>
        <begin position="1"/>
        <end position="30"/>
    </location>
</feature>
<feature type="compositionally biased region" description="Basic residues" evidence="1">
    <location>
        <begin position="1"/>
        <end position="16"/>
    </location>
</feature>
<evidence type="ECO:0000313" key="3">
    <source>
        <dbReference type="Proteomes" id="UP000825729"/>
    </source>
</evidence>
<dbReference type="AlphaFoldDB" id="A0AAV7EYL1"/>